<evidence type="ECO:0000256" key="1">
    <source>
        <dbReference type="ARBA" id="ARBA00004651"/>
    </source>
</evidence>
<keyword evidence="4 7" id="KW-0812">Transmembrane</keyword>
<evidence type="ECO:0000256" key="4">
    <source>
        <dbReference type="ARBA" id="ARBA00022692"/>
    </source>
</evidence>
<evidence type="ECO:0000313" key="9">
    <source>
        <dbReference type="EMBL" id="TXS96092.1"/>
    </source>
</evidence>
<keyword evidence="2" id="KW-0813">Transport</keyword>
<dbReference type="EMBL" id="VRZA01000001">
    <property type="protein sequence ID" value="TXS96092.1"/>
    <property type="molecule type" value="Genomic_DNA"/>
</dbReference>
<feature type="transmembrane region" description="Helical" evidence="7">
    <location>
        <begin position="262"/>
        <end position="285"/>
    </location>
</feature>
<evidence type="ECO:0000256" key="3">
    <source>
        <dbReference type="ARBA" id="ARBA00022475"/>
    </source>
</evidence>
<dbReference type="AlphaFoldDB" id="A0A5C9A7T6"/>
<dbReference type="RefSeq" id="WP_148066362.1">
    <property type="nucleotide sequence ID" value="NZ_VRZA01000001.1"/>
</dbReference>
<feature type="transmembrane region" description="Helical" evidence="7">
    <location>
        <begin position="354"/>
        <end position="373"/>
    </location>
</feature>
<dbReference type="InterPro" id="IPR051125">
    <property type="entry name" value="ABC-4/HrtB_transporter"/>
</dbReference>
<sequence>MISPLKIAWAQITFQRLRLLAALLGVAFAVILVFVQLGFQRALYDSSVRWHTALGYDIALISPKATYIVNPPGFPRNRVYQALGVAGIASVTPVYIGIAEWRNPQDPLQARNIYVMGFDPSDRGFALAGDERQIARLRMPDRVLFDRLSRPEFGPVANQLISGRTVTTEINNRDAEVVGLYELGTSFGIDGSIVTSDLNFRRIFPDRSASRVELGLLNIEPGADLKVVQEAVRSALPGDVRVLTRAEFIQHEVDYWSNSTPIGYVFGMGVAMGLAVGLIIVYQILFSDVQDHLKEYATLKAMGYSQGFLSRIVLNEAVLLALVGFVPGLLLSLLVYTQASTATNLPVEMTPIRVALVLALTVGMCAFSGLLALRKLRAADPAELF</sequence>
<comment type="caution">
    <text evidence="9">The sequence shown here is derived from an EMBL/GenBank/DDBJ whole genome shotgun (WGS) entry which is preliminary data.</text>
</comment>
<dbReference type="PIRSF" id="PIRSF031773">
    <property type="entry name" value="DevC"/>
    <property type="match status" value="1"/>
</dbReference>
<dbReference type="GO" id="GO:0005886">
    <property type="term" value="C:plasma membrane"/>
    <property type="evidence" value="ECO:0007669"/>
    <property type="project" value="UniProtKB-SubCell"/>
</dbReference>
<accession>A0A5C9A7T6</accession>
<protein>
    <submittedName>
        <fullName evidence="9">FtsX-like permease family protein</fullName>
    </submittedName>
</protein>
<dbReference type="NCBIfam" id="TIGR01185">
    <property type="entry name" value="devC"/>
    <property type="match status" value="1"/>
</dbReference>
<proteinExistence type="predicted"/>
<dbReference type="InterPro" id="IPR005891">
    <property type="entry name" value="DevC"/>
</dbReference>
<evidence type="ECO:0000313" key="10">
    <source>
        <dbReference type="Proteomes" id="UP000321039"/>
    </source>
</evidence>
<evidence type="ECO:0000256" key="5">
    <source>
        <dbReference type="ARBA" id="ARBA00022989"/>
    </source>
</evidence>
<reference evidence="9 10" key="1">
    <citation type="submission" date="2019-08" db="EMBL/GenBank/DDBJ databases">
        <title>Parahaliea maris sp. nov., isolated from the surface seawater.</title>
        <authorList>
            <person name="Liu Y."/>
        </authorList>
    </citation>
    <scope>NUCLEOTIDE SEQUENCE [LARGE SCALE GENOMIC DNA]</scope>
    <source>
        <strain evidence="9 10">HSLHS9</strain>
    </source>
</reference>
<feature type="transmembrane region" description="Helical" evidence="7">
    <location>
        <begin position="312"/>
        <end position="334"/>
    </location>
</feature>
<keyword evidence="5 7" id="KW-1133">Transmembrane helix</keyword>
<dbReference type="Proteomes" id="UP000321039">
    <property type="component" value="Unassembled WGS sequence"/>
</dbReference>
<feature type="domain" description="ABC3 transporter permease C-terminal" evidence="8">
    <location>
        <begin position="270"/>
        <end position="380"/>
    </location>
</feature>
<feature type="transmembrane region" description="Helical" evidence="7">
    <location>
        <begin position="20"/>
        <end position="39"/>
    </location>
</feature>
<comment type="subcellular location">
    <subcellularLocation>
        <location evidence="1">Cell membrane</location>
        <topology evidence="1">Multi-pass membrane protein</topology>
    </subcellularLocation>
</comment>
<evidence type="ECO:0000256" key="6">
    <source>
        <dbReference type="ARBA" id="ARBA00023136"/>
    </source>
</evidence>
<dbReference type="PANTHER" id="PTHR43738:SF1">
    <property type="entry name" value="HEMIN TRANSPORT SYSTEM PERMEASE PROTEIN HRTB-RELATED"/>
    <property type="match status" value="1"/>
</dbReference>
<evidence type="ECO:0000259" key="8">
    <source>
        <dbReference type="Pfam" id="PF02687"/>
    </source>
</evidence>
<gene>
    <name evidence="9" type="ORF">FV139_00905</name>
</gene>
<keyword evidence="3" id="KW-1003">Cell membrane</keyword>
<dbReference type="Pfam" id="PF02687">
    <property type="entry name" value="FtsX"/>
    <property type="match status" value="1"/>
</dbReference>
<evidence type="ECO:0000256" key="7">
    <source>
        <dbReference type="SAM" id="Phobius"/>
    </source>
</evidence>
<keyword evidence="6 7" id="KW-0472">Membrane</keyword>
<keyword evidence="10" id="KW-1185">Reference proteome</keyword>
<evidence type="ECO:0000256" key="2">
    <source>
        <dbReference type="ARBA" id="ARBA00022448"/>
    </source>
</evidence>
<organism evidence="9 10">
    <name type="scientific">Parahaliea maris</name>
    <dbReference type="NCBI Taxonomy" id="2716870"/>
    <lineage>
        <taxon>Bacteria</taxon>
        <taxon>Pseudomonadati</taxon>
        <taxon>Pseudomonadota</taxon>
        <taxon>Gammaproteobacteria</taxon>
        <taxon>Cellvibrionales</taxon>
        <taxon>Halieaceae</taxon>
        <taxon>Parahaliea</taxon>
    </lineage>
</organism>
<dbReference type="PANTHER" id="PTHR43738">
    <property type="entry name" value="ABC TRANSPORTER, MEMBRANE PROTEIN"/>
    <property type="match status" value="1"/>
</dbReference>
<name>A0A5C9A7T6_9GAMM</name>
<dbReference type="InterPro" id="IPR003838">
    <property type="entry name" value="ABC3_permease_C"/>
</dbReference>